<keyword evidence="6" id="KW-0472">Membrane</keyword>
<evidence type="ECO:0000256" key="2">
    <source>
        <dbReference type="ARBA" id="ARBA00007681"/>
    </source>
</evidence>
<protein>
    <submittedName>
        <fullName evidence="9">Uncharacterized protein</fullName>
    </submittedName>
</protein>
<evidence type="ECO:0000256" key="4">
    <source>
        <dbReference type="ARBA" id="ARBA00022781"/>
    </source>
</evidence>
<evidence type="ECO:0000313" key="9">
    <source>
        <dbReference type="EMBL" id="CAI9782850.1"/>
    </source>
</evidence>
<proteinExistence type="inferred from homology"/>
<evidence type="ECO:0000256" key="1">
    <source>
        <dbReference type="ARBA" id="ARBA00004170"/>
    </source>
</evidence>
<dbReference type="EMBL" id="OU503054">
    <property type="protein sequence ID" value="CAI9782850.1"/>
    <property type="molecule type" value="Genomic_DNA"/>
</dbReference>
<keyword evidence="8" id="KW-0066">ATP synthesis</keyword>
<evidence type="ECO:0000313" key="10">
    <source>
        <dbReference type="Proteomes" id="UP000834106"/>
    </source>
</evidence>
<gene>
    <name evidence="9" type="ORF">FPE_LOCUS30280</name>
</gene>
<dbReference type="GO" id="GO:0046933">
    <property type="term" value="F:proton-transporting ATP synthase activity, rotational mechanism"/>
    <property type="evidence" value="ECO:0007669"/>
    <property type="project" value="InterPro"/>
</dbReference>
<name>A0AAD2ACV7_9LAMI</name>
<evidence type="ECO:0000256" key="7">
    <source>
        <dbReference type="ARBA" id="ARBA00023196"/>
    </source>
</evidence>
<accession>A0AAD2ACV7</accession>
<dbReference type="AlphaFoldDB" id="A0AAD2ACV7"/>
<evidence type="ECO:0000256" key="3">
    <source>
        <dbReference type="ARBA" id="ARBA00022448"/>
    </source>
</evidence>
<evidence type="ECO:0000256" key="8">
    <source>
        <dbReference type="ARBA" id="ARBA00023310"/>
    </source>
</evidence>
<evidence type="ECO:0000256" key="6">
    <source>
        <dbReference type="ARBA" id="ARBA00023136"/>
    </source>
</evidence>
<dbReference type="GO" id="GO:0045259">
    <property type="term" value="C:proton-transporting ATP synthase complex"/>
    <property type="evidence" value="ECO:0007669"/>
    <property type="project" value="UniProtKB-KW"/>
</dbReference>
<dbReference type="Gene3D" id="3.40.1380.10">
    <property type="match status" value="1"/>
</dbReference>
<reference evidence="9" key="1">
    <citation type="submission" date="2023-05" db="EMBL/GenBank/DDBJ databases">
        <authorList>
            <person name="Huff M."/>
        </authorList>
    </citation>
    <scope>NUCLEOTIDE SEQUENCE</scope>
</reference>
<keyword evidence="4" id="KW-0375">Hydrogen ion transport</keyword>
<organism evidence="9 10">
    <name type="scientific">Fraxinus pennsylvanica</name>
    <dbReference type="NCBI Taxonomy" id="56036"/>
    <lineage>
        <taxon>Eukaryota</taxon>
        <taxon>Viridiplantae</taxon>
        <taxon>Streptophyta</taxon>
        <taxon>Embryophyta</taxon>
        <taxon>Tracheophyta</taxon>
        <taxon>Spermatophyta</taxon>
        <taxon>Magnoliopsida</taxon>
        <taxon>eudicotyledons</taxon>
        <taxon>Gunneridae</taxon>
        <taxon>Pentapetalae</taxon>
        <taxon>asterids</taxon>
        <taxon>lamiids</taxon>
        <taxon>Lamiales</taxon>
        <taxon>Oleaceae</taxon>
        <taxon>Oleeae</taxon>
        <taxon>Fraxinus</taxon>
    </lineage>
</organism>
<comment type="subcellular location">
    <subcellularLocation>
        <location evidence="1">Membrane</location>
        <topology evidence="1">Peripheral membrane protein</topology>
    </subcellularLocation>
</comment>
<dbReference type="InterPro" id="IPR035968">
    <property type="entry name" value="ATP_synth_F1_ATPase_gsu"/>
</dbReference>
<comment type="similarity">
    <text evidence="2">Belongs to the ATPase gamma chain family.</text>
</comment>
<evidence type="ECO:0000256" key="5">
    <source>
        <dbReference type="ARBA" id="ARBA00023065"/>
    </source>
</evidence>
<keyword evidence="10" id="KW-1185">Reference proteome</keyword>
<keyword evidence="7" id="KW-0139">CF(1)</keyword>
<keyword evidence="5" id="KW-0406">Ion transport</keyword>
<dbReference type="SUPFAM" id="SSF52943">
    <property type="entry name" value="ATP synthase (F1-ATPase), gamma subunit"/>
    <property type="match status" value="1"/>
</dbReference>
<keyword evidence="3" id="KW-0813">Transport</keyword>
<dbReference type="Proteomes" id="UP000834106">
    <property type="component" value="Chromosome 19"/>
</dbReference>
<sequence>MLVDGRIDAGIDREFGRMRLSDGAVPSSNSASAIERIRMTENESNDVLVGLQPNGLSTRGNPLRIPRVSISIISIAVTANSDHTWLMESLCAMGLSYWPTSPVQDNFIVDMQGDRAYDFLEQERIIDYSMLVGLNFRESINDEHTPSEAQTPVGVDVKKNVIVTISSDQGLYGGINSTSVKISRALHKLNSGPEKESKYVVL</sequence>